<protein>
    <submittedName>
        <fullName evidence="11">Uncharacterized protein</fullName>
    </submittedName>
</protein>
<evidence type="ECO:0000256" key="4">
    <source>
        <dbReference type="ARBA" id="ARBA00022692"/>
    </source>
</evidence>
<dbReference type="InterPro" id="IPR050567">
    <property type="entry name" value="Mitochondrial_Carrier"/>
</dbReference>
<comment type="subcellular location">
    <subcellularLocation>
        <location evidence="1">Mitochondrion membrane</location>
        <topology evidence="1">Multi-pass membrane protein</topology>
    </subcellularLocation>
</comment>
<evidence type="ECO:0000256" key="1">
    <source>
        <dbReference type="ARBA" id="ARBA00004225"/>
    </source>
</evidence>
<evidence type="ECO:0000256" key="7">
    <source>
        <dbReference type="ARBA" id="ARBA00023128"/>
    </source>
</evidence>
<feature type="non-terminal residue" evidence="11">
    <location>
        <position position="1"/>
    </location>
</feature>
<dbReference type="EMBL" id="KB735867">
    <property type="protein sequence ID" value="ENN83284.1"/>
    <property type="molecule type" value="Genomic_DNA"/>
</dbReference>
<dbReference type="PROSITE" id="PS50920">
    <property type="entry name" value="SOLCAR"/>
    <property type="match status" value="1"/>
</dbReference>
<keyword evidence="8 9" id="KW-0472">Membrane</keyword>
<keyword evidence="5" id="KW-0677">Repeat</keyword>
<proteinExistence type="inferred from homology"/>
<dbReference type="EMBL" id="KB630932">
    <property type="protein sequence ID" value="ERL83949.1"/>
    <property type="molecule type" value="Genomic_DNA"/>
</dbReference>
<dbReference type="PANTHER" id="PTHR45624">
    <property type="entry name" value="MITOCHONDRIAL BASIC AMINO ACIDS TRANSPORTER-RELATED"/>
    <property type="match status" value="1"/>
</dbReference>
<dbReference type="GO" id="GO:0005289">
    <property type="term" value="F:high-affinity L-arginine transmembrane transporter activity"/>
    <property type="evidence" value="ECO:0007669"/>
    <property type="project" value="TreeGrafter"/>
</dbReference>
<dbReference type="Proteomes" id="UP000030742">
    <property type="component" value="Unassembled WGS sequence"/>
</dbReference>
<dbReference type="PANTHER" id="PTHR45624:SF61">
    <property type="entry name" value="MITOCHONDRIAL BASIC AMINO ACIDS TRANSPORTER"/>
    <property type="match status" value="1"/>
</dbReference>
<comment type="similarity">
    <text evidence="2 10">Belongs to the mitochondrial carrier (TC 2.A.29) family.</text>
</comment>
<keyword evidence="6" id="KW-1133">Transmembrane helix</keyword>
<dbReference type="InterPro" id="IPR023395">
    <property type="entry name" value="MCP_dom_sf"/>
</dbReference>
<name>N6UKB8_DENPD</name>
<dbReference type="InterPro" id="IPR018108">
    <property type="entry name" value="MCP_transmembrane"/>
</dbReference>
<feature type="repeat" description="Solcar" evidence="9">
    <location>
        <begin position="2"/>
        <end position="86"/>
    </location>
</feature>
<evidence type="ECO:0000256" key="2">
    <source>
        <dbReference type="ARBA" id="ARBA00006375"/>
    </source>
</evidence>
<sequence length="122" mass="12864">MALDFLAGCIGGSAGVLIGHPLDTVKVCIQTQDSNNPRYRGTLHCLQSICTQQGFKGIYRGVTSPLFGVAGINAIVFGIYGNTQRHMQNPDLLISHAIAGGTAGLVQSFICSPIELAKSTMQ</sequence>
<dbReference type="EMBL" id="KB740735">
    <property type="protein sequence ID" value="ENN79117.1"/>
    <property type="molecule type" value="Genomic_DNA"/>
</dbReference>
<dbReference type="Gene3D" id="1.50.40.10">
    <property type="entry name" value="Mitochondrial carrier domain"/>
    <property type="match status" value="1"/>
</dbReference>
<dbReference type="AlphaFoldDB" id="N6UKB8"/>
<evidence type="ECO:0000313" key="12">
    <source>
        <dbReference type="EMBL" id="ENN83284.1"/>
    </source>
</evidence>
<dbReference type="GO" id="GO:0031966">
    <property type="term" value="C:mitochondrial membrane"/>
    <property type="evidence" value="ECO:0007669"/>
    <property type="project" value="UniProtKB-SubCell"/>
</dbReference>
<evidence type="ECO:0000313" key="11">
    <source>
        <dbReference type="EMBL" id="ENN79117.1"/>
    </source>
</evidence>
<evidence type="ECO:0000256" key="6">
    <source>
        <dbReference type="ARBA" id="ARBA00022989"/>
    </source>
</evidence>
<dbReference type="SUPFAM" id="SSF103506">
    <property type="entry name" value="Mitochondrial carrier"/>
    <property type="match status" value="1"/>
</dbReference>
<gene>
    <name evidence="13" type="ORF">D910_01244</name>
    <name evidence="12" type="ORF">YQE_00356</name>
    <name evidence="11" type="ORF">YQE_04304</name>
</gene>
<dbReference type="OrthoDB" id="193856at2759"/>
<dbReference type="OMA" id="YCEPANR"/>
<dbReference type="Pfam" id="PF00153">
    <property type="entry name" value="Mito_carr"/>
    <property type="match status" value="1"/>
</dbReference>
<evidence type="ECO:0000256" key="5">
    <source>
        <dbReference type="ARBA" id="ARBA00022737"/>
    </source>
</evidence>
<evidence type="ECO:0000256" key="8">
    <source>
        <dbReference type="ARBA" id="ARBA00023136"/>
    </source>
</evidence>
<evidence type="ECO:0000313" key="13">
    <source>
        <dbReference type="EMBL" id="ERL83949.1"/>
    </source>
</evidence>
<reference evidence="11 14" key="1">
    <citation type="journal article" date="2013" name="Genome Biol.">
        <title>Draft genome of the mountain pine beetle, Dendroctonus ponderosae Hopkins, a major forest pest.</title>
        <authorList>
            <person name="Keeling C.I."/>
            <person name="Yuen M.M."/>
            <person name="Liao N.Y."/>
            <person name="Docking T.R."/>
            <person name="Chan S.K."/>
            <person name="Taylor G.A."/>
            <person name="Palmquist D.L."/>
            <person name="Jackman S.D."/>
            <person name="Nguyen A."/>
            <person name="Li M."/>
            <person name="Henderson H."/>
            <person name="Janes J.K."/>
            <person name="Zhao Y."/>
            <person name="Pandoh P."/>
            <person name="Moore R."/>
            <person name="Sperling F.A."/>
            <person name="Huber D.P."/>
            <person name="Birol I."/>
            <person name="Jones S.J."/>
            <person name="Bohlmann J."/>
        </authorList>
    </citation>
    <scope>NUCLEOTIDE SEQUENCE</scope>
</reference>
<dbReference type="GO" id="GO:1990575">
    <property type="term" value="P:mitochondrial L-ornithine transmembrane transport"/>
    <property type="evidence" value="ECO:0007669"/>
    <property type="project" value="TreeGrafter"/>
</dbReference>
<keyword evidence="4 9" id="KW-0812">Transmembrane</keyword>
<evidence type="ECO:0000256" key="9">
    <source>
        <dbReference type="PROSITE-ProRule" id="PRU00282"/>
    </source>
</evidence>
<dbReference type="FunFam" id="1.50.40.10:FF:000087">
    <property type="entry name" value="SLC (SoLute Carrier) homolog"/>
    <property type="match status" value="1"/>
</dbReference>
<evidence type="ECO:0000313" key="14">
    <source>
        <dbReference type="Proteomes" id="UP000030742"/>
    </source>
</evidence>
<evidence type="ECO:0000256" key="3">
    <source>
        <dbReference type="ARBA" id="ARBA00022448"/>
    </source>
</evidence>
<organism evidence="11">
    <name type="scientific">Dendroctonus ponderosae</name>
    <name type="common">Mountain pine beetle</name>
    <dbReference type="NCBI Taxonomy" id="77166"/>
    <lineage>
        <taxon>Eukaryota</taxon>
        <taxon>Metazoa</taxon>
        <taxon>Ecdysozoa</taxon>
        <taxon>Arthropoda</taxon>
        <taxon>Hexapoda</taxon>
        <taxon>Insecta</taxon>
        <taxon>Pterygota</taxon>
        <taxon>Neoptera</taxon>
        <taxon>Endopterygota</taxon>
        <taxon>Coleoptera</taxon>
        <taxon>Polyphaga</taxon>
        <taxon>Cucujiformia</taxon>
        <taxon>Curculionidae</taxon>
        <taxon>Scolytinae</taxon>
        <taxon>Dendroctonus</taxon>
    </lineage>
</organism>
<dbReference type="HOGENOM" id="CLU_015166_11_0_1"/>
<evidence type="ECO:0000256" key="10">
    <source>
        <dbReference type="RuleBase" id="RU000488"/>
    </source>
</evidence>
<keyword evidence="7" id="KW-0496">Mitochondrion</keyword>
<keyword evidence="3 10" id="KW-0813">Transport</keyword>
<accession>N6UKB8</accession>
<feature type="non-terminal residue" evidence="11">
    <location>
        <position position="122"/>
    </location>
</feature>